<gene>
    <name evidence="1" type="ORF">R0G64_32400</name>
</gene>
<reference evidence="1 2" key="1">
    <citation type="submission" date="2023-10" db="EMBL/GenBank/DDBJ databases">
        <title>Pseudomonas otitidis isolated from a paediatric patient with cystic fibrosis in Chile.</title>
        <authorList>
            <person name="Amsteins-Romero L."/>
            <person name="Opazo-Capurro A."/>
            <person name="Matus-Kohler M."/>
            <person name="Gonzalez-Rocha G."/>
        </authorList>
    </citation>
    <scope>NUCLEOTIDE SEQUENCE [LARGE SCALE GENOMIC DNA]</scope>
    <source>
        <strain evidence="1 2">P-714</strain>
    </source>
</reference>
<evidence type="ECO:0000313" key="1">
    <source>
        <dbReference type="EMBL" id="MDV3444030.1"/>
    </source>
</evidence>
<feature type="non-terminal residue" evidence="1">
    <location>
        <position position="23"/>
    </location>
</feature>
<accession>A0ABU3Y1J4</accession>
<comment type="caution">
    <text evidence="1">The sequence shown here is derived from an EMBL/GenBank/DDBJ whole genome shotgun (WGS) entry which is preliminary data.</text>
</comment>
<sequence>MDVENLFDRTYFASTGYWTRGTT</sequence>
<name>A0ABU3Y1J4_9GAMM</name>
<keyword evidence="2" id="KW-1185">Reference proteome</keyword>
<dbReference type="EMBL" id="JAWJUL010000578">
    <property type="protein sequence ID" value="MDV3444030.1"/>
    <property type="molecule type" value="Genomic_DNA"/>
</dbReference>
<proteinExistence type="predicted"/>
<dbReference type="Proteomes" id="UP001273935">
    <property type="component" value="Unassembled WGS sequence"/>
</dbReference>
<organism evidence="1 2">
    <name type="scientific">Metapseudomonas otitidis</name>
    <dbReference type="NCBI Taxonomy" id="319939"/>
    <lineage>
        <taxon>Bacteria</taxon>
        <taxon>Pseudomonadati</taxon>
        <taxon>Pseudomonadota</taxon>
        <taxon>Gammaproteobacteria</taxon>
        <taxon>Pseudomonadales</taxon>
        <taxon>Pseudomonadaceae</taxon>
        <taxon>Metapseudomonas</taxon>
    </lineage>
</organism>
<protein>
    <submittedName>
        <fullName evidence="1">Uncharacterized protein</fullName>
    </submittedName>
</protein>
<evidence type="ECO:0000313" key="2">
    <source>
        <dbReference type="Proteomes" id="UP001273935"/>
    </source>
</evidence>